<dbReference type="EMBL" id="LAZR01013014">
    <property type="protein sequence ID" value="KKM23991.1"/>
    <property type="molecule type" value="Genomic_DNA"/>
</dbReference>
<gene>
    <name evidence="1" type="ORF">LCGC14_1609560</name>
</gene>
<proteinExistence type="predicted"/>
<name>A0A0F9I8P1_9ZZZZ</name>
<comment type="caution">
    <text evidence="1">The sequence shown here is derived from an EMBL/GenBank/DDBJ whole genome shotgun (WGS) entry which is preliminary data.</text>
</comment>
<evidence type="ECO:0000313" key="1">
    <source>
        <dbReference type="EMBL" id="KKM23991.1"/>
    </source>
</evidence>
<reference evidence="1" key="1">
    <citation type="journal article" date="2015" name="Nature">
        <title>Complex archaea that bridge the gap between prokaryotes and eukaryotes.</title>
        <authorList>
            <person name="Spang A."/>
            <person name="Saw J.H."/>
            <person name="Jorgensen S.L."/>
            <person name="Zaremba-Niedzwiedzka K."/>
            <person name="Martijn J."/>
            <person name="Lind A.E."/>
            <person name="van Eijk R."/>
            <person name="Schleper C."/>
            <person name="Guy L."/>
            <person name="Ettema T.J."/>
        </authorList>
    </citation>
    <scope>NUCLEOTIDE SEQUENCE</scope>
</reference>
<sequence length="110" mass="12302">MAKLTIDIPEDYEPSAGELDNFVYLVCKYTVNFPMRNCDLAVCTTMASTRGPIRGSAGLTRLLEVTCEYVWDHLAGEPDEKSPGDLVEHMVPILEEWYSKSTVEERAITG</sequence>
<dbReference type="AlphaFoldDB" id="A0A0F9I8P1"/>
<protein>
    <submittedName>
        <fullName evidence="1">Uncharacterized protein</fullName>
    </submittedName>
</protein>
<organism evidence="1">
    <name type="scientific">marine sediment metagenome</name>
    <dbReference type="NCBI Taxonomy" id="412755"/>
    <lineage>
        <taxon>unclassified sequences</taxon>
        <taxon>metagenomes</taxon>
        <taxon>ecological metagenomes</taxon>
    </lineage>
</organism>
<accession>A0A0F9I8P1</accession>